<keyword evidence="2" id="KW-1185">Reference proteome</keyword>
<organism evidence="1 2">
    <name type="scientific">Melastoma candidum</name>
    <dbReference type="NCBI Taxonomy" id="119954"/>
    <lineage>
        <taxon>Eukaryota</taxon>
        <taxon>Viridiplantae</taxon>
        <taxon>Streptophyta</taxon>
        <taxon>Embryophyta</taxon>
        <taxon>Tracheophyta</taxon>
        <taxon>Spermatophyta</taxon>
        <taxon>Magnoliopsida</taxon>
        <taxon>eudicotyledons</taxon>
        <taxon>Gunneridae</taxon>
        <taxon>Pentapetalae</taxon>
        <taxon>rosids</taxon>
        <taxon>malvids</taxon>
        <taxon>Myrtales</taxon>
        <taxon>Melastomataceae</taxon>
        <taxon>Melastomatoideae</taxon>
        <taxon>Melastomateae</taxon>
        <taxon>Melastoma</taxon>
    </lineage>
</organism>
<dbReference type="EMBL" id="CM042887">
    <property type="protein sequence ID" value="KAI4330710.1"/>
    <property type="molecule type" value="Genomic_DNA"/>
</dbReference>
<protein>
    <submittedName>
        <fullName evidence="1">Uncharacterized protein</fullName>
    </submittedName>
</protein>
<accession>A0ACB9N8A5</accession>
<reference evidence="2" key="1">
    <citation type="journal article" date="2023" name="Front. Plant Sci.">
        <title>Chromosomal-level genome assembly of Melastoma candidum provides insights into trichome evolution.</title>
        <authorList>
            <person name="Zhong Y."/>
            <person name="Wu W."/>
            <person name="Sun C."/>
            <person name="Zou P."/>
            <person name="Liu Y."/>
            <person name="Dai S."/>
            <person name="Zhou R."/>
        </authorList>
    </citation>
    <scope>NUCLEOTIDE SEQUENCE [LARGE SCALE GENOMIC DNA]</scope>
</reference>
<sequence>MDRDDLVSRWWRRPWRRAIRICPRKLPTVQLGGKNRPRKGGLLLTRSIWRKMRMRWLRLRYSTILRKLKEFYQQAIRDIADAGDSYEAFQQRILMEAACAVPVGVGLNSFPTVARQRSITI</sequence>
<evidence type="ECO:0000313" key="1">
    <source>
        <dbReference type="EMBL" id="KAI4330710.1"/>
    </source>
</evidence>
<name>A0ACB9N8A5_9MYRT</name>
<evidence type="ECO:0000313" key="2">
    <source>
        <dbReference type="Proteomes" id="UP001057402"/>
    </source>
</evidence>
<comment type="caution">
    <text evidence="1">The sequence shown here is derived from an EMBL/GenBank/DDBJ whole genome shotgun (WGS) entry which is preliminary data.</text>
</comment>
<proteinExistence type="predicted"/>
<gene>
    <name evidence="1" type="ORF">MLD38_028970</name>
</gene>
<dbReference type="Proteomes" id="UP001057402">
    <property type="component" value="Chromosome 8"/>
</dbReference>